<evidence type="ECO:0000256" key="6">
    <source>
        <dbReference type="ARBA" id="ARBA00023136"/>
    </source>
</evidence>
<organism evidence="9 10">
    <name type="scientific">Paenibacillus sabuli</name>
    <dbReference type="NCBI Taxonomy" id="2772509"/>
    <lineage>
        <taxon>Bacteria</taxon>
        <taxon>Bacillati</taxon>
        <taxon>Bacillota</taxon>
        <taxon>Bacilli</taxon>
        <taxon>Bacillales</taxon>
        <taxon>Paenibacillaceae</taxon>
        <taxon>Paenibacillus</taxon>
    </lineage>
</organism>
<keyword evidence="6 7" id="KW-0472">Membrane</keyword>
<evidence type="ECO:0000256" key="5">
    <source>
        <dbReference type="ARBA" id="ARBA00022989"/>
    </source>
</evidence>
<proteinExistence type="inferred from homology"/>
<accession>A0A927GTY9</accession>
<dbReference type="RefSeq" id="WP_190920905.1">
    <property type="nucleotide sequence ID" value="NZ_JACXIZ010000045.1"/>
</dbReference>
<dbReference type="Proteomes" id="UP000621560">
    <property type="component" value="Unassembled WGS sequence"/>
</dbReference>
<dbReference type="InterPro" id="IPR035906">
    <property type="entry name" value="MetI-like_sf"/>
</dbReference>
<comment type="caution">
    <text evidence="9">The sequence shown here is derived from an EMBL/GenBank/DDBJ whole genome shotgun (WGS) entry which is preliminary data.</text>
</comment>
<feature type="transmembrane region" description="Helical" evidence="7">
    <location>
        <begin position="259"/>
        <end position="276"/>
    </location>
</feature>
<evidence type="ECO:0000313" key="9">
    <source>
        <dbReference type="EMBL" id="MBD2847801.1"/>
    </source>
</evidence>
<dbReference type="PANTHER" id="PTHR43744:SF9">
    <property type="entry name" value="POLYGALACTURONAN_RHAMNOGALACTURONAN TRANSPORT SYSTEM PERMEASE PROTEIN YTCP"/>
    <property type="match status" value="1"/>
</dbReference>
<evidence type="ECO:0000256" key="2">
    <source>
        <dbReference type="ARBA" id="ARBA00022448"/>
    </source>
</evidence>
<dbReference type="PROSITE" id="PS50928">
    <property type="entry name" value="ABC_TM1"/>
    <property type="match status" value="1"/>
</dbReference>
<dbReference type="EMBL" id="JACXIZ010000045">
    <property type="protein sequence ID" value="MBD2847801.1"/>
    <property type="molecule type" value="Genomic_DNA"/>
</dbReference>
<feature type="transmembrane region" description="Helical" evidence="7">
    <location>
        <begin position="12"/>
        <end position="37"/>
    </location>
</feature>
<dbReference type="PANTHER" id="PTHR43744">
    <property type="entry name" value="ABC TRANSPORTER PERMEASE PROTEIN MG189-RELATED-RELATED"/>
    <property type="match status" value="1"/>
</dbReference>
<feature type="domain" description="ABC transmembrane type-1" evidence="8">
    <location>
        <begin position="73"/>
        <end position="275"/>
    </location>
</feature>
<evidence type="ECO:0000256" key="7">
    <source>
        <dbReference type="RuleBase" id="RU363032"/>
    </source>
</evidence>
<comment type="subcellular location">
    <subcellularLocation>
        <location evidence="1 7">Cell membrane</location>
        <topology evidence="1 7">Multi-pass membrane protein</topology>
    </subcellularLocation>
</comment>
<keyword evidence="3" id="KW-1003">Cell membrane</keyword>
<dbReference type="SUPFAM" id="SSF161098">
    <property type="entry name" value="MetI-like"/>
    <property type="match status" value="1"/>
</dbReference>
<dbReference type="AlphaFoldDB" id="A0A927GTY9"/>
<dbReference type="GO" id="GO:0005886">
    <property type="term" value="C:plasma membrane"/>
    <property type="evidence" value="ECO:0007669"/>
    <property type="project" value="UniProtKB-SubCell"/>
</dbReference>
<feature type="transmembrane region" description="Helical" evidence="7">
    <location>
        <begin position="181"/>
        <end position="206"/>
    </location>
</feature>
<keyword evidence="4 7" id="KW-0812">Transmembrane</keyword>
<dbReference type="InterPro" id="IPR000515">
    <property type="entry name" value="MetI-like"/>
</dbReference>
<evidence type="ECO:0000256" key="1">
    <source>
        <dbReference type="ARBA" id="ARBA00004651"/>
    </source>
</evidence>
<dbReference type="GO" id="GO:0055085">
    <property type="term" value="P:transmembrane transport"/>
    <property type="evidence" value="ECO:0007669"/>
    <property type="project" value="InterPro"/>
</dbReference>
<dbReference type="PROSITE" id="PS51257">
    <property type="entry name" value="PROKAR_LIPOPROTEIN"/>
    <property type="match status" value="1"/>
</dbReference>
<keyword evidence="5 7" id="KW-1133">Transmembrane helix</keyword>
<evidence type="ECO:0000256" key="3">
    <source>
        <dbReference type="ARBA" id="ARBA00022475"/>
    </source>
</evidence>
<gene>
    <name evidence="9" type="ORF">IDH44_21620</name>
</gene>
<protein>
    <submittedName>
        <fullName evidence="9">Carbohydrate ABC transporter permease</fullName>
    </submittedName>
</protein>
<evidence type="ECO:0000259" key="8">
    <source>
        <dbReference type="PROSITE" id="PS50928"/>
    </source>
</evidence>
<keyword evidence="2 7" id="KW-0813">Transport</keyword>
<feature type="transmembrane region" description="Helical" evidence="7">
    <location>
        <begin position="72"/>
        <end position="96"/>
    </location>
</feature>
<evidence type="ECO:0000313" key="10">
    <source>
        <dbReference type="Proteomes" id="UP000621560"/>
    </source>
</evidence>
<dbReference type="CDD" id="cd06261">
    <property type="entry name" value="TM_PBP2"/>
    <property type="match status" value="1"/>
</dbReference>
<keyword evidence="10" id="KW-1185">Reference proteome</keyword>
<sequence>MKATLGEKWFYGLNYVILTLAALSCLLPILNIFALSFSDSNSILNGSVNIWPKGFNLEAYETLISGTPIVRAFMNSLLITVAGVAFSLLFTILAAYPLSRRGFTGRRVLTLMIVFTMLFNGGLIPNYLVVNGLGLVNTYWALWLPALVSAFNMMIMKNYFENLPDEIEEAARMDGCGEIRLILRIVLPLSLPMLATIALFYAVYFWNAFLQVMIYIQDTRLLNMTVLVQNMIRSQSMMQFINNVQPEDMQAIAPESVKSAGIVVMIIPLMLVYPFLQKYFVKGVMIGAVKG</sequence>
<comment type="similarity">
    <text evidence="7">Belongs to the binding-protein-dependent transport system permease family.</text>
</comment>
<feature type="transmembrane region" description="Helical" evidence="7">
    <location>
        <begin position="140"/>
        <end position="160"/>
    </location>
</feature>
<feature type="transmembrane region" description="Helical" evidence="7">
    <location>
        <begin position="108"/>
        <end position="128"/>
    </location>
</feature>
<reference evidence="9" key="1">
    <citation type="submission" date="2020-09" db="EMBL/GenBank/DDBJ databases">
        <title>A novel bacterium of genus Paenibacillus, isolated from South China Sea.</title>
        <authorList>
            <person name="Huang H."/>
            <person name="Mo K."/>
            <person name="Hu Y."/>
        </authorList>
    </citation>
    <scope>NUCLEOTIDE SEQUENCE</scope>
    <source>
        <strain evidence="9">IB182496</strain>
    </source>
</reference>
<evidence type="ECO:0000256" key="4">
    <source>
        <dbReference type="ARBA" id="ARBA00022692"/>
    </source>
</evidence>
<dbReference type="Gene3D" id="1.10.3720.10">
    <property type="entry name" value="MetI-like"/>
    <property type="match status" value="1"/>
</dbReference>
<name>A0A927GTY9_9BACL</name>
<dbReference type="Pfam" id="PF00528">
    <property type="entry name" value="BPD_transp_1"/>
    <property type="match status" value="1"/>
</dbReference>